<name>A0A9X2DRD1_9BACI</name>
<dbReference type="GO" id="GO:0036348">
    <property type="term" value="F:hydantoin racemase activity"/>
    <property type="evidence" value="ECO:0007669"/>
    <property type="project" value="UniProtKB-EC"/>
</dbReference>
<evidence type="ECO:0000256" key="4">
    <source>
        <dbReference type="ARBA" id="ARBA00067972"/>
    </source>
</evidence>
<dbReference type="InterPro" id="IPR053714">
    <property type="entry name" value="Iso_Racemase_Enz_sf"/>
</dbReference>
<dbReference type="InterPro" id="IPR052186">
    <property type="entry name" value="Hydantoin_racemase-like"/>
</dbReference>
<dbReference type="FunFam" id="3.40.50.12500:FF:000001">
    <property type="entry name" value="Putative hydantoin racemase"/>
    <property type="match status" value="1"/>
</dbReference>
<keyword evidence="7" id="KW-1185">Reference proteome</keyword>
<dbReference type="EC" id="5.1.99.5" evidence="3"/>
<comment type="catalytic activity">
    <reaction evidence="5">
        <text>D-5-benzylhydantoin = L-5-benzylhydantoin</text>
        <dbReference type="Rhea" id="RHEA:83991"/>
        <dbReference type="ChEBI" id="CHEBI:176864"/>
        <dbReference type="ChEBI" id="CHEBI:233540"/>
    </reaction>
</comment>
<evidence type="ECO:0000313" key="7">
    <source>
        <dbReference type="Proteomes" id="UP001139179"/>
    </source>
</evidence>
<comment type="caution">
    <text evidence="6">The sequence shown here is derived from an EMBL/GenBank/DDBJ whole genome shotgun (WGS) entry which is preliminary data.</text>
</comment>
<comment type="similarity">
    <text evidence="1">Belongs to the HyuE racemase family.</text>
</comment>
<dbReference type="Proteomes" id="UP001139179">
    <property type="component" value="Unassembled WGS sequence"/>
</dbReference>
<organism evidence="6 7">
    <name type="scientific">Halalkalibacter oceani</name>
    <dbReference type="NCBI Taxonomy" id="1653776"/>
    <lineage>
        <taxon>Bacteria</taxon>
        <taxon>Bacillati</taxon>
        <taxon>Bacillota</taxon>
        <taxon>Bacilli</taxon>
        <taxon>Bacillales</taxon>
        <taxon>Bacillaceae</taxon>
        <taxon>Halalkalibacter</taxon>
    </lineage>
</organism>
<proteinExistence type="inferred from homology"/>
<sequence>MKIKVINPNTTWEMTKGIADAAESVRRPDTQIIAVSPEIGPASIESFYDEYLSIPGVLEEVKKGEEEGVDAYVIACYGDPGLQAAREVTEAPVIGIAEASLYMASMLAARFSIVTVLPRIKTMLEELVDGYGMSKRVLNIRTTPMCVLDFERDPERGMELLRQEGRKAVEEENAEAILLGCAGMAEFANELEEELQVPVIDGVVAAVKFAEAIVDLGKTTSKLKTYKAPETKQFIGMLAPFGSKA</sequence>
<dbReference type="Pfam" id="PF01177">
    <property type="entry name" value="Asp_Glu_race"/>
    <property type="match status" value="1"/>
</dbReference>
<dbReference type="Gene3D" id="3.40.50.12500">
    <property type="match status" value="1"/>
</dbReference>
<protein>
    <recommendedName>
        <fullName evidence="4">Hydantoin racemase</fullName>
        <ecNumber evidence="3">5.1.99.5</ecNumber>
    </recommendedName>
</protein>
<dbReference type="PANTHER" id="PTHR28047">
    <property type="entry name" value="PROTEIN DCG1"/>
    <property type="match status" value="1"/>
</dbReference>
<evidence type="ECO:0000256" key="3">
    <source>
        <dbReference type="ARBA" id="ARBA00066406"/>
    </source>
</evidence>
<reference evidence="6" key="1">
    <citation type="submission" date="2022-05" db="EMBL/GenBank/DDBJ databases">
        <title>Comparative Genomics of Spacecraft Associated Microbes.</title>
        <authorList>
            <person name="Tran M.T."/>
            <person name="Wright A."/>
            <person name="Seuylemezian A."/>
            <person name="Eisen J."/>
            <person name="Coil D."/>
        </authorList>
    </citation>
    <scope>NUCLEOTIDE SEQUENCE</scope>
    <source>
        <strain evidence="6">214.1.1</strain>
    </source>
</reference>
<gene>
    <name evidence="6" type="ORF">M3202_06570</name>
</gene>
<evidence type="ECO:0000313" key="6">
    <source>
        <dbReference type="EMBL" id="MCM3713743.1"/>
    </source>
</evidence>
<dbReference type="PANTHER" id="PTHR28047:SF5">
    <property type="entry name" value="PROTEIN DCG1"/>
    <property type="match status" value="1"/>
</dbReference>
<accession>A0A9X2DRD1</accession>
<comment type="catalytic activity">
    <reaction evidence="2">
        <text>a D-5-monosubstituted hydantoin = a L-5-monosubstituted hydantoin</text>
        <dbReference type="Rhea" id="RHEA:46624"/>
        <dbReference type="ChEBI" id="CHEBI:86339"/>
        <dbReference type="ChEBI" id="CHEBI:86340"/>
        <dbReference type="EC" id="5.1.99.5"/>
    </reaction>
</comment>
<dbReference type="AlphaFoldDB" id="A0A9X2DRD1"/>
<dbReference type="GO" id="GO:0047661">
    <property type="term" value="F:amino-acid racemase activity"/>
    <property type="evidence" value="ECO:0007669"/>
    <property type="project" value="InterPro"/>
</dbReference>
<evidence type="ECO:0000256" key="5">
    <source>
        <dbReference type="ARBA" id="ARBA00093199"/>
    </source>
</evidence>
<dbReference type="RefSeq" id="WP_251222536.1">
    <property type="nucleotide sequence ID" value="NZ_JAMBOL010000003.1"/>
</dbReference>
<evidence type="ECO:0000256" key="1">
    <source>
        <dbReference type="ARBA" id="ARBA00038414"/>
    </source>
</evidence>
<evidence type="ECO:0000256" key="2">
    <source>
        <dbReference type="ARBA" id="ARBA00051635"/>
    </source>
</evidence>
<dbReference type="InterPro" id="IPR015942">
    <property type="entry name" value="Asp/Glu/hydantoin_racemase"/>
</dbReference>
<dbReference type="EMBL" id="JAMBOL010000003">
    <property type="protein sequence ID" value="MCM3713743.1"/>
    <property type="molecule type" value="Genomic_DNA"/>
</dbReference>